<dbReference type="Proteomes" id="UP000019276">
    <property type="component" value="Unassembled WGS sequence"/>
</dbReference>
<dbReference type="Pfam" id="PF00884">
    <property type="entry name" value="Sulfatase"/>
    <property type="match status" value="1"/>
</dbReference>
<keyword evidence="5" id="KW-1185">Reference proteome</keyword>
<dbReference type="AlphaFoldDB" id="W7QVG5"/>
<feature type="domain" description="Sulfatase N-terminal" evidence="3">
    <location>
        <begin position="20"/>
        <end position="302"/>
    </location>
</feature>
<dbReference type="STRING" id="1328313.DS2_02780"/>
<accession>W7QVG5</accession>
<dbReference type="GO" id="GO:0004065">
    <property type="term" value="F:arylsulfatase activity"/>
    <property type="evidence" value="ECO:0007669"/>
    <property type="project" value="TreeGrafter"/>
</dbReference>
<dbReference type="PANTHER" id="PTHR42693">
    <property type="entry name" value="ARYLSULFATASE FAMILY MEMBER"/>
    <property type="match status" value="1"/>
</dbReference>
<reference evidence="4 5" key="1">
    <citation type="journal article" date="2014" name="Genome Announc.">
        <title>Draft Genome Sequence of the Agar-Degrading Bacterium Catenovulum sp. Strain DS-2, Isolated from Intestines of Haliotis diversicolor.</title>
        <authorList>
            <person name="Shan D."/>
            <person name="Li X."/>
            <person name="Gu Z."/>
            <person name="Wei G."/>
            <person name="Gao Z."/>
            <person name="Shao Z."/>
        </authorList>
    </citation>
    <scope>NUCLEOTIDE SEQUENCE [LARGE SCALE GENOMIC DNA]</scope>
    <source>
        <strain evidence="4 5">DS-2</strain>
    </source>
</reference>
<dbReference type="PANTHER" id="PTHR42693:SF53">
    <property type="entry name" value="ENDO-4-O-SULFATASE"/>
    <property type="match status" value="1"/>
</dbReference>
<dbReference type="InterPro" id="IPR017850">
    <property type="entry name" value="Alkaline_phosphatase_core_sf"/>
</dbReference>
<dbReference type="SUPFAM" id="SSF53649">
    <property type="entry name" value="Alkaline phosphatase-like"/>
    <property type="match status" value="1"/>
</dbReference>
<dbReference type="Gene3D" id="3.40.720.10">
    <property type="entry name" value="Alkaline Phosphatase, subunit A"/>
    <property type="match status" value="1"/>
</dbReference>
<evidence type="ECO:0000259" key="3">
    <source>
        <dbReference type="Pfam" id="PF00884"/>
    </source>
</evidence>
<comment type="similarity">
    <text evidence="1">Belongs to the sulfatase family.</text>
</comment>
<gene>
    <name evidence="4" type="ORF">DS2_02780</name>
</gene>
<dbReference type="eggNOG" id="COG3119">
    <property type="taxonomic scope" value="Bacteria"/>
</dbReference>
<organism evidence="4 5">
    <name type="scientific">Catenovulum agarivorans DS-2</name>
    <dbReference type="NCBI Taxonomy" id="1328313"/>
    <lineage>
        <taxon>Bacteria</taxon>
        <taxon>Pseudomonadati</taxon>
        <taxon>Pseudomonadota</taxon>
        <taxon>Gammaproteobacteria</taxon>
        <taxon>Alteromonadales</taxon>
        <taxon>Alteromonadaceae</taxon>
        <taxon>Catenovulum</taxon>
    </lineage>
</organism>
<dbReference type="InterPro" id="IPR000917">
    <property type="entry name" value="Sulfatase_N"/>
</dbReference>
<comment type="caution">
    <text evidence="4">The sequence shown here is derived from an EMBL/GenBank/DDBJ whole genome shotgun (WGS) entry which is preliminary data.</text>
</comment>
<dbReference type="CDD" id="cd16027">
    <property type="entry name" value="SGSH"/>
    <property type="match status" value="1"/>
</dbReference>
<dbReference type="PATRIC" id="fig|1328313.3.peg.579"/>
<name>W7QVG5_9ALTE</name>
<evidence type="ECO:0000256" key="2">
    <source>
        <dbReference type="ARBA" id="ARBA00022801"/>
    </source>
</evidence>
<dbReference type="EMBL" id="ARZY01000003">
    <property type="protein sequence ID" value="EWH11713.1"/>
    <property type="molecule type" value="Genomic_DNA"/>
</dbReference>
<sequence>MIAIFTQFNSSFAQSPAEKPNFLWLVSEDNSYIFSRLYHEQGAKMPNIEALAKQGLIFNNAFSNAPVCSTARTTLATGAYAPKLALNYHRRYSESQLPSGLKPIAQILRDAGYYTSNNSKNDFNFVENTADPVWHDSSNSASWRNREAGQAFFHMQTWTTTHEYNLHFPASDVKTKPTKHNPDKIKLPKNFPNTELFRYTYARYLDQHQQLDQQIGKVIEQLKADGELENTFIFYFADHGGVIPGTKGYANELGLHVPLVVRIPKNFKHLLHPDLQNLQNARIDGVVNFVDFAPTLAELAGAPRSKYHDGQAFLTADISLKQLNQRNTSFAYADRFDEKLDMVRSLRVGKYKYVRNFFPFIPDGLHNQYRYQQAAYREWRALFNAGKLTAEQASFFQAKSAEALYDIEADPFESNNLATEPQFAQTVRRLRAQLTEKLKAMPDLSFYPEYYLHQHALSNPAKFANLHKHNISKLIDIANAQLKPWQQAKIELTKALNSSDSIQQYWALIGLSSFNQQAQSIVPQVRKLFTSATNTLVKARALEFLTLANHFQPTENLTKLIATTENTLQALEMLNIAATLHDIAGHTFDIPIRENWQKSSNRQADNHQQRVTQYWTNARIDYLKSRSD</sequence>
<keyword evidence="2" id="KW-0378">Hydrolase</keyword>
<dbReference type="InterPro" id="IPR050738">
    <property type="entry name" value="Sulfatase"/>
</dbReference>
<evidence type="ECO:0000256" key="1">
    <source>
        <dbReference type="ARBA" id="ARBA00008779"/>
    </source>
</evidence>
<proteinExistence type="inferred from homology"/>
<evidence type="ECO:0000313" key="4">
    <source>
        <dbReference type="EMBL" id="EWH11713.1"/>
    </source>
</evidence>
<protein>
    <submittedName>
        <fullName evidence="4">Sulfatase</fullName>
    </submittedName>
</protein>
<evidence type="ECO:0000313" key="5">
    <source>
        <dbReference type="Proteomes" id="UP000019276"/>
    </source>
</evidence>